<evidence type="ECO:0000313" key="3">
    <source>
        <dbReference type="Proteomes" id="UP000235786"/>
    </source>
</evidence>
<accession>A0A2J6R3T8</accession>
<keyword evidence="1" id="KW-0472">Membrane</keyword>
<dbReference type="AlphaFoldDB" id="A0A2J6R3T8"/>
<dbReference type="EMBL" id="KZ613956">
    <property type="protein sequence ID" value="PMD33197.1"/>
    <property type="molecule type" value="Genomic_DNA"/>
</dbReference>
<keyword evidence="1" id="KW-1133">Transmembrane helix</keyword>
<protein>
    <submittedName>
        <fullName evidence="2">Uncharacterized protein</fullName>
    </submittedName>
</protein>
<dbReference type="OrthoDB" id="3692311at2759"/>
<keyword evidence="3" id="KW-1185">Reference proteome</keyword>
<reference evidence="2 3" key="1">
    <citation type="submission" date="2016-04" db="EMBL/GenBank/DDBJ databases">
        <title>A degradative enzymes factory behind the ericoid mycorrhizal symbiosis.</title>
        <authorList>
            <consortium name="DOE Joint Genome Institute"/>
            <person name="Martino E."/>
            <person name="Morin E."/>
            <person name="Grelet G."/>
            <person name="Kuo A."/>
            <person name="Kohler A."/>
            <person name="Daghino S."/>
            <person name="Barry K."/>
            <person name="Choi C."/>
            <person name="Cichocki N."/>
            <person name="Clum A."/>
            <person name="Copeland A."/>
            <person name="Hainaut M."/>
            <person name="Haridas S."/>
            <person name="Labutti K."/>
            <person name="Lindquist E."/>
            <person name="Lipzen A."/>
            <person name="Khouja H.-R."/>
            <person name="Murat C."/>
            <person name="Ohm R."/>
            <person name="Olson A."/>
            <person name="Spatafora J."/>
            <person name="Veneault-Fourrey C."/>
            <person name="Henrissat B."/>
            <person name="Grigoriev I."/>
            <person name="Martin F."/>
            <person name="Perotto S."/>
        </authorList>
    </citation>
    <scope>NUCLEOTIDE SEQUENCE [LARGE SCALE GENOMIC DNA]</scope>
    <source>
        <strain evidence="2 3">F</strain>
    </source>
</reference>
<name>A0A2J6R3T8_HYAVF</name>
<sequence>MSSLTEQFLAQGANFTPSLVDLSKLDNYTFASRLTTIFNTYIQTPQSNGPEDPLPSDNLNSSNVLLDTFHNPLPFPPFVLVSCNWVWFGILSFASTFLIICASLSIWLSHSLSTPDLMGYVSTMVQHNPHISDTGNGPRSDNTLNGLERAKLLKRVRVQIRDVRSDGESGQFALTSDVKSLPKTGKGRKYFR</sequence>
<gene>
    <name evidence="2" type="ORF">L207DRAFT_518026</name>
</gene>
<organism evidence="2 3">
    <name type="scientific">Hyaloscypha variabilis (strain UAMH 11265 / GT02V1 / F)</name>
    <name type="common">Meliniomyces variabilis</name>
    <dbReference type="NCBI Taxonomy" id="1149755"/>
    <lineage>
        <taxon>Eukaryota</taxon>
        <taxon>Fungi</taxon>
        <taxon>Dikarya</taxon>
        <taxon>Ascomycota</taxon>
        <taxon>Pezizomycotina</taxon>
        <taxon>Leotiomycetes</taxon>
        <taxon>Helotiales</taxon>
        <taxon>Hyaloscyphaceae</taxon>
        <taxon>Hyaloscypha</taxon>
        <taxon>Hyaloscypha variabilis</taxon>
    </lineage>
</organism>
<proteinExistence type="predicted"/>
<dbReference type="Proteomes" id="UP000235786">
    <property type="component" value="Unassembled WGS sequence"/>
</dbReference>
<evidence type="ECO:0000256" key="1">
    <source>
        <dbReference type="SAM" id="Phobius"/>
    </source>
</evidence>
<feature type="transmembrane region" description="Helical" evidence="1">
    <location>
        <begin position="85"/>
        <end position="108"/>
    </location>
</feature>
<evidence type="ECO:0000313" key="2">
    <source>
        <dbReference type="EMBL" id="PMD33197.1"/>
    </source>
</evidence>
<keyword evidence="1" id="KW-0812">Transmembrane</keyword>
<dbReference type="STRING" id="1149755.A0A2J6R3T8"/>